<accession>Q38DJ6</accession>
<protein>
    <submittedName>
        <fullName evidence="2">Uncharacterized protein</fullName>
    </submittedName>
</protein>
<proteinExistence type="predicted"/>
<dbReference type="GeneID" id="3660911"/>
<keyword evidence="1" id="KW-0812">Transmembrane</keyword>
<reference evidence="2 3" key="1">
    <citation type="journal article" date="2005" name="Science">
        <title>Comparative genomics of trypanosomatid parasitic protozoa.</title>
        <authorList>
            <person name="El-Sayed N.M."/>
            <person name="Myler P.J."/>
            <person name="Blandin G."/>
            <person name="Berriman M."/>
            <person name="Crabtree J."/>
            <person name="Aggarwal G."/>
            <person name="Caler E."/>
            <person name="Renauld H."/>
            <person name="Worthey E.A."/>
            <person name="Hertz-Fowler C."/>
            <person name="Ghedin E."/>
            <person name="Peacock C."/>
            <person name="Bartholomeu D.C."/>
            <person name="Haas B.J."/>
            <person name="Tran A.N."/>
            <person name="Wortman J.R."/>
            <person name="Alsmark U.C."/>
            <person name="Angiuoli S."/>
            <person name="Anupama A."/>
            <person name="Badger J."/>
            <person name="Bringaud F."/>
            <person name="Cadag E."/>
            <person name="Carlton J.M."/>
            <person name="Cerqueira G.C."/>
            <person name="Creasy T."/>
            <person name="Delcher A.L."/>
            <person name="Djikeng A."/>
            <person name="Embley T.M."/>
            <person name="Hauser C."/>
            <person name="Ivens A.C."/>
            <person name="Kummerfeld S.K."/>
            <person name="Pereira-Leal J.B."/>
            <person name="Nilsson D."/>
            <person name="Peterson J."/>
            <person name="Salzberg S.L."/>
            <person name="Shallom J."/>
            <person name="Silva J.C."/>
            <person name="Sundaram J."/>
            <person name="Westenberger S."/>
            <person name="White O."/>
            <person name="Melville S.E."/>
            <person name="Donelson J.E."/>
            <person name="Andersson B."/>
            <person name="Stuart K.D."/>
            <person name="Hall N."/>
        </authorList>
    </citation>
    <scope>NUCLEOTIDE SEQUENCE [LARGE SCALE GENOMIC DNA]</scope>
    <source>
        <strain evidence="2 3">927/4 GUTat10.1</strain>
    </source>
</reference>
<dbReference type="RefSeq" id="XP_827454.1">
    <property type="nucleotide sequence ID" value="XM_822361.1"/>
</dbReference>
<dbReference type="EMBL" id="CM000207">
    <property type="protein sequence ID" value="EAN77124.1"/>
    <property type="molecule type" value="Genomic_DNA"/>
</dbReference>
<dbReference type="AlphaFoldDB" id="Q38DJ6"/>
<keyword evidence="1" id="KW-1133">Transmembrane helix</keyword>
<keyword evidence="1" id="KW-0472">Membrane</keyword>
<evidence type="ECO:0000256" key="1">
    <source>
        <dbReference type="SAM" id="Phobius"/>
    </source>
</evidence>
<name>Q38DJ6_TRYB2</name>
<feature type="transmembrane region" description="Helical" evidence="1">
    <location>
        <begin position="41"/>
        <end position="60"/>
    </location>
</feature>
<evidence type="ECO:0000313" key="3">
    <source>
        <dbReference type="Proteomes" id="UP000008524"/>
    </source>
</evidence>
<dbReference type="InParanoid" id="Q38DJ6"/>
<dbReference type="Proteomes" id="UP000008524">
    <property type="component" value="Chromosome 9"/>
</dbReference>
<dbReference type="KEGG" id="tbr:Tb09.211.3090"/>
<sequence length="109" mass="12849">MVCRCLALSSHYFNAAMNVLCHFHFSCWCCEERILCVTLPFIFIPCTIKLSFYFFFLLSARSSIRVWVRFPVTNIVCFCSSQYLPLLHFFPFPVKVVLIKHYFTCTGCY</sequence>
<organism evidence="2 3">
    <name type="scientific">Trypanosoma brucei brucei (strain 927/4 GUTat10.1)</name>
    <dbReference type="NCBI Taxonomy" id="185431"/>
    <lineage>
        <taxon>Eukaryota</taxon>
        <taxon>Discoba</taxon>
        <taxon>Euglenozoa</taxon>
        <taxon>Kinetoplastea</taxon>
        <taxon>Metakinetoplastina</taxon>
        <taxon>Trypanosomatida</taxon>
        <taxon>Trypanosomatidae</taxon>
        <taxon>Trypanosoma</taxon>
    </lineage>
</organism>
<gene>
    <name evidence="2" type="ORF">Tb09.211.3090</name>
</gene>
<keyword evidence="3" id="KW-1185">Reference proteome</keyword>
<evidence type="ECO:0000313" key="2">
    <source>
        <dbReference type="EMBL" id="EAN77124.1"/>
    </source>
</evidence>
<reference evidence="2 3" key="2">
    <citation type="journal article" date="2005" name="Science">
        <title>The genome of the African trypanosome Trypanosoma brucei.</title>
        <authorList>
            <person name="Berriman M."/>
            <person name="Ghedin E."/>
            <person name="Hertz-Fowler C."/>
            <person name="Blandin G."/>
            <person name="Renauld H."/>
            <person name="Bartholomeu D.C."/>
            <person name="Lennard N.J."/>
            <person name="Caler E."/>
            <person name="Hamlin N.E."/>
            <person name="Haas B."/>
            <person name="Bohme U."/>
            <person name="Hannick L."/>
            <person name="Aslett M.A."/>
            <person name="Shallom J."/>
            <person name="Marcello L."/>
            <person name="Hou L."/>
            <person name="Wickstead B."/>
            <person name="Alsmark U.C."/>
            <person name="Arrowsmith C."/>
            <person name="Atkin R.J."/>
            <person name="Barron A.J."/>
            <person name="Bringaud F."/>
            <person name="Brooks K."/>
            <person name="Carrington M."/>
            <person name="Cherevach I."/>
            <person name="Chillingworth T.J."/>
            <person name="Churcher C."/>
            <person name="Clark L.N."/>
            <person name="Corton C.H."/>
            <person name="Cronin A."/>
            <person name="Davies R.M."/>
            <person name="Doggett J."/>
            <person name="Djikeng A."/>
            <person name="Feldblyum T."/>
            <person name="Field M.C."/>
            <person name="Fraser A."/>
            <person name="Goodhead I."/>
            <person name="Hance Z."/>
            <person name="Harper D."/>
            <person name="Harris B.R."/>
            <person name="Hauser H."/>
            <person name="Hostetler J."/>
            <person name="Ivens A."/>
            <person name="Jagels K."/>
            <person name="Johnson D."/>
            <person name="Johnson J."/>
            <person name="Jones K."/>
            <person name="Kerhornou A.X."/>
            <person name="Koo H."/>
            <person name="Larke N."/>
            <person name="Landfear S."/>
            <person name="Larkin C."/>
            <person name="Leech V."/>
            <person name="Line A."/>
            <person name="Lord A."/>
            <person name="Macleod A."/>
            <person name="Mooney P.J."/>
            <person name="Moule S."/>
            <person name="Martin D.M."/>
            <person name="Morgan G.W."/>
            <person name="Mungall K."/>
            <person name="Norbertczak H."/>
            <person name="Ormond D."/>
            <person name="Pai G."/>
            <person name="Peacock C.S."/>
            <person name="Peterson J."/>
            <person name="Quail M.A."/>
            <person name="Rabbinowitsch E."/>
            <person name="Rajandream M.A."/>
            <person name="Reitter C."/>
            <person name="Salzberg S.L."/>
            <person name="Sanders M."/>
            <person name="Schobel S."/>
            <person name="Sharp S."/>
            <person name="Simmonds M."/>
            <person name="Simpson A.J."/>
            <person name="Tallon L."/>
            <person name="Turner C.M."/>
            <person name="Tait A."/>
            <person name="Tivey A.R."/>
            <person name="Van Aken S."/>
            <person name="Walker D."/>
            <person name="Wanless D."/>
            <person name="Wang S."/>
            <person name="White B."/>
            <person name="White O."/>
            <person name="Whitehead S."/>
            <person name="Woodward J."/>
            <person name="Wortman J."/>
            <person name="Adams M.D."/>
            <person name="Embley T.M."/>
            <person name="Gull K."/>
            <person name="Ullu E."/>
            <person name="Barry J.D."/>
            <person name="Fairlamb A.H."/>
            <person name="Opperdoes F."/>
            <person name="Barrell B.G."/>
            <person name="Donelson J.E."/>
            <person name="Hall N."/>
            <person name="Fraser C.M."/>
            <person name="Melville S.E."/>
            <person name="El-Sayed N.M."/>
        </authorList>
    </citation>
    <scope>NUCLEOTIDE SEQUENCE [LARGE SCALE GENOMIC DNA]</scope>
    <source>
        <strain evidence="2 3">927/4 GUTat10.1</strain>
    </source>
</reference>
<dbReference type="PaxDb" id="5691-EAN77124"/>